<dbReference type="EMBL" id="JAVIJP010000009">
    <property type="protein sequence ID" value="KAL3647315.1"/>
    <property type="molecule type" value="Genomic_DNA"/>
</dbReference>
<evidence type="ECO:0000313" key="1">
    <source>
        <dbReference type="EMBL" id="KAL3647315.1"/>
    </source>
</evidence>
<proteinExistence type="predicted"/>
<dbReference type="Proteomes" id="UP001632038">
    <property type="component" value="Unassembled WGS sequence"/>
</dbReference>
<gene>
    <name evidence="1" type="ORF">CASFOL_008283</name>
</gene>
<dbReference type="AlphaFoldDB" id="A0ABD3DYI8"/>
<name>A0ABD3DYI8_9LAMI</name>
<protein>
    <recommendedName>
        <fullName evidence="3">SHSP domain-containing protein</fullName>
    </recommendedName>
</protein>
<evidence type="ECO:0008006" key="3">
    <source>
        <dbReference type="Google" id="ProtNLM"/>
    </source>
</evidence>
<comment type="caution">
    <text evidence="1">The sequence shown here is derived from an EMBL/GenBank/DDBJ whole genome shotgun (WGS) entry which is preliminary data.</text>
</comment>
<evidence type="ECO:0000313" key="2">
    <source>
        <dbReference type="Proteomes" id="UP001632038"/>
    </source>
</evidence>
<organism evidence="1 2">
    <name type="scientific">Castilleja foliolosa</name>
    <dbReference type="NCBI Taxonomy" id="1961234"/>
    <lineage>
        <taxon>Eukaryota</taxon>
        <taxon>Viridiplantae</taxon>
        <taxon>Streptophyta</taxon>
        <taxon>Embryophyta</taxon>
        <taxon>Tracheophyta</taxon>
        <taxon>Spermatophyta</taxon>
        <taxon>Magnoliopsida</taxon>
        <taxon>eudicotyledons</taxon>
        <taxon>Gunneridae</taxon>
        <taxon>Pentapetalae</taxon>
        <taxon>asterids</taxon>
        <taxon>lamiids</taxon>
        <taxon>Lamiales</taxon>
        <taxon>Orobanchaceae</taxon>
        <taxon>Pedicularideae</taxon>
        <taxon>Castillejinae</taxon>
        <taxon>Castilleja</taxon>
    </lineage>
</organism>
<accession>A0ABD3DYI8</accession>
<reference evidence="2" key="1">
    <citation type="journal article" date="2024" name="IScience">
        <title>Strigolactones Initiate the Formation of Haustorium-like Structures in Castilleja.</title>
        <authorList>
            <person name="Buerger M."/>
            <person name="Peterson D."/>
            <person name="Chory J."/>
        </authorList>
    </citation>
    <scope>NUCLEOTIDE SEQUENCE [LARGE SCALE GENOMIC DNA]</scope>
</reference>
<keyword evidence="2" id="KW-1185">Reference proteome</keyword>
<sequence>MPMQYFQLIFHRSTDIYFPLSQKLRLRVLGSLMFTIDIELSKKKKMSLRRSRSESEIIDHRTDNGDYGLVMKSNNEDKTFARPVKVSLFGPRVGIFSGPDENKAHTLDMEKTGSKCEDVMTNTLNELRFEKLEASKTKIKKNMKIMNQQLVEIAATLSQLSADIMAIGSLRSQQAMDVTFALANCLQSTRSFPSLNVAPLSSPRMKNVALLSSPRVVKPFLTMSPRRSMTLRDSSSISSTKNVAAADDDFDSKDSSEVDVYVWFVKPMGRLDFESSSGKEQKWEGKQIADGLQIMMDIPRHNEGVKIMVEKNKLIIEVKSKKRGWFLRPLGTSDFESSPESLHLLISPMISKNCMWCGKPLGVIGGCEINRCNDLPFFDTLREAVIILSELSLTLN</sequence>